<dbReference type="GO" id="GO:0032456">
    <property type="term" value="P:endocytic recycling"/>
    <property type="evidence" value="ECO:0007669"/>
    <property type="project" value="InterPro"/>
</dbReference>
<sequence>MSAAALSLDPLTIAFDGSDPLSQFAKQQATSLGKDPLSRMAAEMESNASVPLSPLGSRNSLGKGKEPSNLLELDLIEPWAARRGAILNKYTTSEKLSIVTSFLTGGETIKPQTTMSEKVKYRLEQLDDFDEGSVRQMLDLSQQ</sequence>
<dbReference type="GO" id="GO:0005768">
    <property type="term" value="C:endosome"/>
    <property type="evidence" value="ECO:0007669"/>
    <property type="project" value="UniProtKB-SubCell"/>
</dbReference>
<evidence type="ECO:0000256" key="5">
    <source>
        <dbReference type="ARBA" id="ARBA00022927"/>
    </source>
</evidence>
<feature type="compositionally biased region" description="Polar residues" evidence="6">
    <location>
        <begin position="46"/>
        <end position="60"/>
    </location>
</feature>
<dbReference type="PANTHER" id="PTHR13673">
    <property type="entry name" value="ESOPHAGEAL CANCER ASSOCIATED PROTEIN"/>
    <property type="match status" value="1"/>
</dbReference>
<dbReference type="PANTHER" id="PTHR13673:SF0">
    <property type="entry name" value="VPS35 ENDOSOMAL PROTEIN-SORTING FACTOR-LIKE"/>
    <property type="match status" value="1"/>
</dbReference>
<dbReference type="VEuPathDB" id="VectorBase:AMAM009654"/>
<organism evidence="7 8">
    <name type="scientific">Anopheles maculatus</name>
    <dbReference type="NCBI Taxonomy" id="74869"/>
    <lineage>
        <taxon>Eukaryota</taxon>
        <taxon>Metazoa</taxon>
        <taxon>Ecdysozoa</taxon>
        <taxon>Arthropoda</taxon>
        <taxon>Hexapoda</taxon>
        <taxon>Insecta</taxon>
        <taxon>Pterygota</taxon>
        <taxon>Neoptera</taxon>
        <taxon>Endopterygota</taxon>
        <taxon>Diptera</taxon>
        <taxon>Nematocera</taxon>
        <taxon>Culicoidea</taxon>
        <taxon>Culicidae</taxon>
        <taxon>Anophelinae</taxon>
        <taxon>Anopheles</taxon>
        <taxon>Anopheles maculatus group</taxon>
    </lineage>
</organism>
<proteinExistence type="inferred from homology"/>
<name>A0A182SMC8_9DIPT</name>
<evidence type="ECO:0000256" key="3">
    <source>
        <dbReference type="ARBA" id="ARBA00022448"/>
    </source>
</evidence>
<dbReference type="Proteomes" id="UP000075901">
    <property type="component" value="Unassembled WGS sequence"/>
</dbReference>
<dbReference type="InterPro" id="IPR029705">
    <property type="entry name" value="VPS35L"/>
</dbReference>
<protein>
    <submittedName>
        <fullName evidence="7">Uncharacterized protein</fullName>
    </submittedName>
</protein>
<feature type="region of interest" description="Disordered" evidence="6">
    <location>
        <begin position="41"/>
        <end position="66"/>
    </location>
</feature>
<evidence type="ECO:0000313" key="8">
    <source>
        <dbReference type="Proteomes" id="UP000075901"/>
    </source>
</evidence>
<evidence type="ECO:0000256" key="2">
    <source>
        <dbReference type="ARBA" id="ARBA00010704"/>
    </source>
</evidence>
<evidence type="ECO:0000313" key="7">
    <source>
        <dbReference type="EnsemblMetazoa" id="AMAM009654-PA"/>
    </source>
</evidence>
<dbReference type="GO" id="GO:0015031">
    <property type="term" value="P:protein transport"/>
    <property type="evidence" value="ECO:0007669"/>
    <property type="project" value="UniProtKB-KW"/>
</dbReference>
<dbReference type="AlphaFoldDB" id="A0A182SMC8"/>
<keyword evidence="4" id="KW-0967">Endosome</keyword>
<keyword evidence="8" id="KW-1185">Reference proteome</keyword>
<keyword evidence="5" id="KW-0653">Protein transport</keyword>
<comment type="subcellular location">
    <subcellularLocation>
        <location evidence="1">Endosome</location>
    </subcellularLocation>
</comment>
<reference evidence="7" key="2">
    <citation type="submission" date="2020-05" db="UniProtKB">
        <authorList>
            <consortium name="EnsemblMetazoa"/>
        </authorList>
    </citation>
    <scope>IDENTIFICATION</scope>
    <source>
        <strain evidence="7">maculatus3</strain>
    </source>
</reference>
<keyword evidence="3" id="KW-0813">Transport</keyword>
<accession>A0A182SMC8</accession>
<reference evidence="8" key="1">
    <citation type="submission" date="2013-09" db="EMBL/GenBank/DDBJ databases">
        <title>The Genome Sequence of Anopheles maculatus species B.</title>
        <authorList>
            <consortium name="The Broad Institute Genomics Platform"/>
            <person name="Neafsey D.E."/>
            <person name="Besansky N."/>
            <person name="Howell P."/>
            <person name="Walton C."/>
            <person name="Young S.K."/>
            <person name="Zeng Q."/>
            <person name="Gargeya S."/>
            <person name="Fitzgerald M."/>
            <person name="Haas B."/>
            <person name="Abouelleil A."/>
            <person name="Allen A.W."/>
            <person name="Alvarado L."/>
            <person name="Arachchi H.M."/>
            <person name="Berlin A.M."/>
            <person name="Chapman S.B."/>
            <person name="Gainer-Dewar J."/>
            <person name="Goldberg J."/>
            <person name="Griggs A."/>
            <person name="Gujja S."/>
            <person name="Hansen M."/>
            <person name="Howarth C."/>
            <person name="Imamovic A."/>
            <person name="Ireland A."/>
            <person name="Larimer J."/>
            <person name="McCowan C."/>
            <person name="Murphy C."/>
            <person name="Pearson M."/>
            <person name="Poon T.W."/>
            <person name="Priest M."/>
            <person name="Roberts A."/>
            <person name="Saif S."/>
            <person name="Shea T."/>
            <person name="Sisk P."/>
            <person name="Sykes S."/>
            <person name="Wortman J."/>
            <person name="Nusbaum C."/>
            <person name="Birren B."/>
        </authorList>
    </citation>
    <scope>NUCLEOTIDE SEQUENCE [LARGE SCALE GENOMIC DNA]</scope>
    <source>
        <strain evidence="8">maculatus3</strain>
    </source>
</reference>
<comment type="similarity">
    <text evidence="2">Belongs to the VPS35L family.</text>
</comment>
<dbReference type="EnsemblMetazoa" id="AMAM009654-RA">
    <property type="protein sequence ID" value="AMAM009654-PA"/>
    <property type="gene ID" value="AMAM009654"/>
</dbReference>
<evidence type="ECO:0000256" key="6">
    <source>
        <dbReference type="SAM" id="MobiDB-lite"/>
    </source>
</evidence>
<evidence type="ECO:0000256" key="4">
    <source>
        <dbReference type="ARBA" id="ARBA00022753"/>
    </source>
</evidence>
<evidence type="ECO:0000256" key="1">
    <source>
        <dbReference type="ARBA" id="ARBA00004177"/>
    </source>
</evidence>